<dbReference type="Proteomes" id="UP000308133">
    <property type="component" value="Unassembled WGS sequence"/>
</dbReference>
<sequence length="286" mass="31883">MAPPAQQLTYPHKQFASAVRLMMIMNENIGSREGALQDYVDRFPPKTLDRIAALGSGYPQDQDKELLCAAFVELSRTLRCRHAALESARNGNFTETRALLDSWADEDAPSCEPAAVPNMQALGRHRTSANNVVQIYHEFRLDFSEESRRWEEKAAYLDANFGHISKDIIAKHNDPGWIPGPWDIIYETSEEEIRAAFTEYADGTREHGVRSSKLGGSNDNPMPKTTKGYAKTKRSVDMMDDESSVNEDAVQPSTKAHKTNVWKVVKKAKPKRPAGTKTGSTTGNGR</sequence>
<evidence type="ECO:0000313" key="3">
    <source>
        <dbReference type="Proteomes" id="UP000308133"/>
    </source>
</evidence>
<evidence type="ECO:0000256" key="1">
    <source>
        <dbReference type="SAM" id="MobiDB-lite"/>
    </source>
</evidence>
<organism evidence="2 3">
    <name type="scientific">Elsinoe australis</name>
    <dbReference type="NCBI Taxonomy" id="40998"/>
    <lineage>
        <taxon>Eukaryota</taxon>
        <taxon>Fungi</taxon>
        <taxon>Dikarya</taxon>
        <taxon>Ascomycota</taxon>
        <taxon>Pezizomycotina</taxon>
        <taxon>Dothideomycetes</taxon>
        <taxon>Dothideomycetidae</taxon>
        <taxon>Myriangiales</taxon>
        <taxon>Elsinoaceae</taxon>
        <taxon>Elsinoe</taxon>
    </lineage>
</organism>
<dbReference type="EMBL" id="PTQR01000014">
    <property type="protein sequence ID" value="TKX26138.1"/>
    <property type="molecule type" value="Genomic_DNA"/>
</dbReference>
<evidence type="ECO:0000313" key="2">
    <source>
        <dbReference type="EMBL" id="TKX26138.1"/>
    </source>
</evidence>
<name>A0A4U7B460_9PEZI</name>
<feature type="region of interest" description="Disordered" evidence="1">
    <location>
        <begin position="204"/>
        <end position="286"/>
    </location>
</feature>
<protein>
    <submittedName>
        <fullName evidence="2">Uncharacterized protein</fullName>
    </submittedName>
</protein>
<comment type="caution">
    <text evidence="2">The sequence shown here is derived from an EMBL/GenBank/DDBJ whole genome shotgun (WGS) entry which is preliminary data.</text>
</comment>
<dbReference type="AlphaFoldDB" id="A0A4U7B460"/>
<proteinExistence type="predicted"/>
<feature type="compositionally biased region" description="Polar residues" evidence="1">
    <location>
        <begin position="277"/>
        <end position="286"/>
    </location>
</feature>
<gene>
    <name evidence="2" type="ORF">C1H76_1490</name>
</gene>
<accession>A0A4U7B460</accession>
<reference evidence="2 3" key="1">
    <citation type="submission" date="2018-02" db="EMBL/GenBank/DDBJ databases">
        <title>Draft genome sequences of Elsinoe sp., causing black scab on jojoba.</title>
        <authorList>
            <person name="Stodart B."/>
            <person name="Jeffress S."/>
            <person name="Ash G."/>
            <person name="Arun Chinnappa K."/>
        </authorList>
    </citation>
    <scope>NUCLEOTIDE SEQUENCE [LARGE SCALE GENOMIC DNA]</scope>
    <source>
        <strain evidence="2 3">Hillstone_2</strain>
    </source>
</reference>
<feature type="compositionally biased region" description="Basic residues" evidence="1">
    <location>
        <begin position="255"/>
        <end position="274"/>
    </location>
</feature>